<dbReference type="RefSeq" id="WP_189376401.1">
    <property type="nucleotide sequence ID" value="NZ_BNAH01000001.1"/>
</dbReference>
<gene>
    <name evidence="3" type="ORF">GCM10011501_04070</name>
</gene>
<dbReference type="Proteomes" id="UP000626370">
    <property type="component" value="Unassembled WGS sequence"/>
</dbReference>
<dbReference type="InterPro" id="IPR029787">
    <property type="entry name" value="Nucleotide_cyclase"/>
</dbReference>
<dbReference type="CDD" id="cd01949">
    <property type="entry name" value="GGDEF"/>
    <property type="match status" value="1"/>
</dbReference>
<keyword evidence="4" id="KW-1185">Reference proteome</keyword>
<sequence>MQTLNLVENTRVDFNAFKLFDTRDHKDNYRKLALAEQLQTTLELDHLLNIFAMEAAKFVDFSGLYFKQTNISSAARGSKAGKKERIFELKLNNRYLGTLTYAINSPISITNHKILTQLHKLLIHPINNAIKYQKALRIALEDSLTGLGNRRHFDQQLKRAMHHANRQKSRLGIVVGDLNKFKAINDSYGHNIGDDVLIEFANALRMSTRDSDSLFRFGGDEFAIIVEDASEKSLHIMERRIENAIQENALLHKYKVGCSLGYTFMNRADNEKSLFERADNMLYSRKMNMPRVLTVV</sequence>
<organism evidence="3 4">
    <name type="scientific">Thalassotalea profundi</name>
    <dbReference type="NCBI Taxonomy" id="2036687"/>
    <lineage>
        <taxon>Bacteria</taxon>
        <taxon>Pseudomonadati</taxon>
        <taxon>Pseudomonadota</taxon>
        <taxon>Gammaproteobacteria</taxon>
        <taxon>Alteromonadales</taxon>
        <taxon>Colwelliaceae</taxon>
        <taxon>Thalassotalea</taxon>
    </lineage>
</organism>
<name>A0ABQ3IG86_9GAMM</name>
<dbReference type="SUPFAM" id="SSF55073">
    <property type="entry name" value="Nucleotide cyclase"/>
    <property type="match status" value="1"/>
</dbReference>
<dbReference type="InterPro" id="IPR000160">
    <property type="entry name" value="GGDEF_dom"/>
</dbReference>
<dbReference type="EMBL" id="BNAH01000001">
    <property type="protein sequence ID" value="GHE79266.1"/>
    <property type="molecule type" value="Genomic_DNA"/>
</dbReference>
<reference evidence="4" key="1">
    <citation type="journal article" date="2019" name="Int. J. Syst. Evol. Microbiol.">
        <title>The Global Catalogue of Microorganisms (GCM) 10K type strain sequencing project: providing services to taxonomists for standard genome sequencing and annotation.</title>
        <authorList>
            <consortium name="The Broad Institute Genomics Platform"/>
            <consortium name="The Broad Institute Genome Sequencing Center for Infectious Disease"/>
            <person name="Wu L."/>
            <person name="Ma J."/>
        </authorList>
    </citation>
    <scope>NUCLEOTIDE SEQUENCE [LARGE SCALE GENOMIC DNA]</scope>
    <source>
        <strain evidence="4">CGMCC 1.15922</strain>
    </source>
</reference>
<dbReference type="Pfam" id="PF00990">
    <property type="entry name" value="GGDEF"/>
    <property type="match status" value="1"/>
</dbReference>
<dbReference type="InterPro" id="IPR043128">
    <property type="entry name" value="Rev_trsase/Diguanyl_cyclase"/>
</dbReference>
<dbReference type="NCBIfam" id="TIGR00254">
    <property type="entry name" value="GGDEF"/>
    <property type="match status" value="1"/>
</dbReference>
<dbReference type="EC" id="2.7.7.65" evidence="1"/>
<dbReference type="Gene3D" id="3.30.70.270">
    <property type="match status" value="1"/>
</dbReference>
<protein>
    <recommendedName>
        <fullName evidence="1">diguanylate cyclase</fullName>
        <ecNumber evidence="1">2.7.7.65</ecNumber>
    </recommendedName>
</protein>
<accession>A0ABQ3IG86</accession>
<evidence type="ECO:0000313" key="4">
    <source>
        <dbReference type="Proteomes" id="UP000626370"/>
    </source>
</evidence>
<dbReference type="PROSITE" id="PS50887">
    <property type="entry name" value="GGDEF"/>
    <property type="match status" value="1"/>
</dbReference>
<dbReference type="PANTHER" id="PTHR45138">
    <property type="entry name" value="REGULATORY COMPONENTS OF SENSORY TRANSDUCTION SYSTEM"/>
    <property type="match status" value="1"/>
</dbReference>
<evidence type="ECO:0000259" key="2">
    <source>
        <dbReference type="PROSITE" id="PS50887"/>
    </source>
</evidence>
<comment type="caution">
    <text evidence="3">The sequence shown here is derived from an EMBL/GenBank/DDBJ whole genome shotgun (WGS) entry which is preliminary data.</text>
</comment>
<proteinExistence type="predicted"/>
<dbReference type="SMART" id="SM00267">
    <property type="entry name" value="GGDEF"/>
    <property type="match status" value="1"/>
</dbReference>
<evidence type="ECO:0000313" key="3">
    <source>
        <dbReference type="EMBL" id="GHE79266.1"/>
    </source>
</evidence>
<dbReference type="PANTHER" id="PTHR45138:SF6">
    <property type="entry name" value="DIGUANYLATE CYCLASE DGCN"/>
    <property type="match status" value="1"/>
</dbReference>
<evidence type="ECO:0000256" key="1">
    <source>
        <dbReference type="ARBA" id="ARBA00012528"/>
    </source>
</evidence>
<feature type="domain" description="GGDEF" evidence="2">
    <location>
        <begin position="169"/>
        <end position="296"/>
    </location>
</feature>
<dbReference type="InterPro" id="IPR050469">
    <property type="entry name" value="Diguanylate_Cyclase"/>
</dbReference>